<dbReference type="Pfam" id="PF08713">
    <property type="entry name" value="DNA_alkylation"/>
    <property type="match status" value="1"/>
</dbReference>
<dbReference type="EMBL" id="DXBS01000115">
    <property type="protein sequence ID" value="HIZ25022.1"/>
    <property type="molecule type" value="Genomic_DNA"/>
</dbReference>
<gene>
    <name evidence="1" type="ORF">H9812_06090</name>
</gene>
<dbReference type="AlphaFoldDB" id="A0A9D2IWI0"/>
<dbReference type="Proteomes" id="UP000824044">
    <property type="component" value="Unassembled WGS sequence"/>
</dbReference>
<dbReference type="InterPro" id="IPR014825">
    <property type="entry name" value="DNA_alkylation"/>
</dbReference>
<proteinExistence type="predicted"/>
<name>A0A9D2IWI0_9FIRM</name>
<dbReference type="Gene3D" id="1.25.10.90">
    <property type="match status" value="1"/>
</dbReference>
<dbReference type="CDD" id="cd06561">
    <property type="entry name" value="AlkD_like"/>
    <property type="match status" value="1"/>
</dbReference>
<organism evidence="1 2">
    <name type="scientific">Candidatus Gallimonas intestinigallinarum</name>
    <dbReference type="NCBI Taxonomy" id="2838604"/>
    <lineage>
        <taxon>Bacteria</taxon>
        <taxon>Bacillati</taxon>
        <taxon>Bacillota</taxon>
        <taxon>Clostridia</taxon>
        <taxon>Candidatus Gallimonas</taxon>
    </lineage>
</organism>
<sequence>MITYEELLQELTTHADEGYRAFMQKSIKDDNVHVLGVRTPVLRTIAKKYREEWRTIFSFPNDWYEVTIVKCGLAGYLTYPELCGQIDGLVAMLNNWATCDGLAPRCIAKHREEFLDYVDRYLTDERVFVRRFALTTLLHFYVDEQFVPEVTSRLRRVRAEEYYVSMAAAWLAAEVIIKFRDAGVALLKEHALDRITHNRTIRKACESLRLSAGEKEQLRALRRPVIQ</sequence>
<dbReference type="PANTHER" id="PTHR34070">
    <property type="entry name" value="ARMADILLO-TYPE FOLD"/>
    <property type="match status" value="1"/>
</dbReference>
<comment type="caution">
    <text evidence="1">The sequence shown here is derived from an EMBL/GenBank/DDBJ whole genome shotgun (WGS) entry which is preliminary data.</text>
</comment>
<dbReference type="InterPro" id="IPR016024">
    <property type="entry name" value="ARM-type_fold"/>
</dbReference>
<evidence type="ECO:0000313" key="2">
    <source>
        <dbReference type="Proteomes" id="UP000824044"/>
    </source>
</evidence>
<dbReference type="SUPFAM" id="SSF48371">
    <property type="entry name" value="ARM repeat"/>
    <property type="match status" value="1"/>
</dbReference>
<evidence type="ECO:0000313" key="1">
    <source>
        <dbReference type="EMBL" id="HIZ25022.1"/>
    </source>
</evidence>
<accession>A0A9D2IWI0</accession>
<reference evidence="1" key="1">
    <citation type="journal article" date="2021" name="PeerJ">
        <title>Extensive microbial diversity within the chicken gut microbiome revealed by metagenomics and culture.</title>
        <authorList>
            <person name="Gilroy R."/>
            <person name="Ravi A."/>
            <person name="Getino M."/>
            <person name="Pursley I."/>
            <person name="Horton D.L."/>
            <person name="Alikhan N.F."/>
            <person name="Baker D."/>
            <person name="Gharbi K."/>
            <person name="Hall N."/>
            <person name="Watson M."/>
            <person name="Adriaenssens E.M."/>
            <person name="Foster-Nyarko E."/>
            <person name="Jarju S."/>
            <person name="Secka A."/>
            <person name="Antonio M."/>
            <person name="Oren A."/>
            <person name="Chaudhuri R.R."/>
            <person name="La Ragione R."/>
            <person name="Hildebrand F."/>
            <person name="Pallen M.J."/>
        </authorList>
    </citation>
    <scope>NUCLEOTIDE SEQUENCE</scope>
    <source>
        <strain evidence="1">CHK33-5263</strain>
    </source>
</reference>
<dbReference type="PANTHER" id="PTHR34070:SF1">
    <property type="entry name" value="DNA ALKYLATION REPAIR PROTEIN"/>
    <property type="match status" value="1"/>
</dbReference>
<reference evidence="1" key="2">
    <citation type="submission" date="2021-04" db="EMBL/GenBank/DDBJ databases">
        <authorList>
            <person name="Gilroy R."/>
        </authorList>
    </citation>
    <scope>NUCLEOTIDE SEQUENCE</scope>
    <source>
        <strain evidence="1">CHK33-5263</strain>
    </source>
</reference>
<protein>
    <submittedName>
        <fullName evidence="1">DNA alkylation repair protein</fullName>
    </submittedName>
</protein>